<sequence length="112" mass="12896">MTTVVTPSVKLSSYYDQHFKYLLEWLTLKASHRWVHTIEFCRDCSLKSDFMRWICQVDADFPLSSDLALVDSNLIARVALALSCFACRCWITVLDDVRFNLCGLLNELVIVS</sequence>
<dbReference type="EMBL" id="OE839749">
    <property type="protein sequence ID" value="CAD7588470.1"/>
    <property type="molecule type" value="Genomic_DNA"/>
</dbReference>
<dbReference type="AlphaFoldDB" id="A0A7R9JU98"/>
<accession>A0A7R9JU98</accession>
<gene>
    <name evidence="1" type="ORF">TGEB3V08_LOCUS2535</name>
</gene>
<proteinExistence type="predicted"/>
<reference evidence="1" key="1">
    <citation type="submission" date="2020-11" db="EMBL/GenBank/DDBJ databases">
        <authorList>
            <person name="Tran Van P."/>
        </authorList>
    </citation>
    <scope>NUCLEOTIDE SEQUENCE</scope>
</reference>
<name>A0A7R9JU98_TIMGE</name>
<organism evidence="1">
    <name type="scientific">Timema genevievae</name>
    <name type="common">Walking stick</name>
    <dbReference type="NCBI Taxonomy" id="629358"/>
    <lineage>
        <taxon>Eukaryota</taxon>
        <taxon>Metazoa</taxon>
        <taxon>Ecdysozoa</taxon>
        <taxon>Arthropoda</taxon>
        <taxon>Hexapoda</taxon>
        <taxon>Insecta</taxon>
        <taxon>Pterygota</taxon>
        <taxon>Neoptera</taxon>
        <taxon>Polyneoptera</taxon>
        <taxon>Phasmatodea</taxon>
        <taxon>Timematodea</taxon>
        <taxon>Timematoidea</taxon>
        <taxon>Timematidae</taxon>
        <taxon>Timema</taxon>
    </lineage>
</organism>
<protein>
    <submittedName>
        <fullName evidence="1">Uncharacterized protein</fullName>
    </submittedName>
</protein>
<evidence type="ECO:0000313" key="1">
    <source>
        <dbReference type="EMBL" id="CAD7588470.1"/>
    </source>
</evidence>